<gene>
    <name evidence="1" type="ORF">GX523_04330</name>
</gene>
<sequence length="60" mass="6574">VDACTMRAIQWGDLDELRAKYGAEAVSDLPVLPNSSKTTPSVLIKPKTVALNKEFIVKED</sequence>
<proteinExistence type="predicted"/>
<reference evidence="1 2" key="1">
    <citation type="journal article" date="2020" name="Biotechnol. Biofuels">
        <title>New insights from the biogas microbiome by comprehensive genome-resolved metagenomics of nearly 1600 species originating from multiple anaerobic digesters.</title>
        <authorList>
            <person name="Campanaro S."/>
            <person name="Treu L."/>
            <person name="Rodriguez-R L.M."/>
            <person name="Kovalovszki A."/>
            <person name="Ziels R.M."/>
            <person name="Maus I."/>
            <person name="Zhu X."/>
            <person name="Kougias P.G."/>
            <person name="Basile A."/>
            <person name="Luo G."/>
            <person name="Schluter A."/>
            <person name="Konstantinidis K.T."/>
            <person name="Angelidaki I."/>
        </authorList>
    </citation>
    <scope>NUCLEOTIDE SEQUENCE [LARGE SCALE GENOMIC DNA]</scope>
    <source>
        <strain evidence="1">AS05jafATM_4</strain>
    </source>
</reference>
<accession>A0A7C7D4I2</accession>
<evidence type="ECO:0000313" key="2">
    <source>
        <dbReference type="Proteomes" id="UP000553059"/>
    </source>
</evidence>
<dbReference type="EMBL" id="DUTF01000096">
    <property type="protein sequence ID" value="HHY25974.1"/>
    <property type="molecule type" value="Genomic_DNA"/>
</dbReference>
<feature type="non-terminal residue" evidence="1">
    <location>
        <position position="1"/>
    </location>
</feature>
<comment type="caution">
    <text evidence="1">The sequence shown here is derived from an EMBL/GenBank/DDBJ whole genome shotgun (WGS) entry which is preliminary data.</text>
</comment>
<dbReference type="Proteomes" id="UP000553059">
    <property type="component" value="Unassembled WGS sequence"/>
</dbReference>
<protein>
    <submittedName>
        <fullName evidence="1">4Fe-4S ferredoxin</fullName>
    </submittedName>
</protein>
<name>A0A7C7D4I2_9FIRM</name>
<organism evidence="1 2">
    <name type="scientific">Desulfitobacterium dehalogenans</name>
    <dbReference type="NCBI Taxonomy" id="36854"/>
    <lineage>
        <taxon>Bacteria</taxon>
        <taxon>Bacillati</taxon>
        <taxon>Bacillota</taxon>
        <taxon>Clostridia</taxon>
        <taxon>Eubacteriales</taxon>
        <taxon>Desulfitobacteriaceae</taxon>
        <taxon>Desulfitobacterium</taxon>
    </lineage>
</organism>
<dbReference type="SUPFAM" id="SSF54862">
    <property type="entry name" value="4Fe-4S ferredoxins"/>
    <property type="match status" value="1"/>
</dbReference>
<dbReference type="AlphaFoldDB" id="A0A7C7D4I2"/>
<evidence type="ECO:0000313" key="1">
    <source>
        <dbReference type="EMBL" id="HHY25974.1"/>
    </source>
</evidence>